<accession>A0AAV6MUY7</accession>
<evidence type="ECO:0000313" key="3">
    <source>
        <dbReference type="Proteomes" id="UP000685013"/>
    </source>
</evidence>
<keyword evidence="1" id="KW-0812">Transmembrane</keyword>
<evidence type="ECO:0000313" key="2">
    <source>
        <dbReference type="EMBL" id="KAG6586488.1"/>
    </source>
</evidence>
<dbReference type="EMBL" id="JAGKQH010000012">
    <property type="protein sequence ID" value="KAG6586488.1"/>
    <property type="molecule type" value="Genomic_DNA"/>
</dbReference>
<gene>
    <name evidence="2" type="ORF">SDJN03_19221</name>
</gene>
<feature type="transmembrane region" description="Helical" evidence="1">
    <location>
        <begin position="26"/>
        <end position="58"/>
    </location>
</feature>
<dbReference type="Proteomes" id="UP000685013">
    <property type="component" value="Chromosome 12"/>
</dbReference>
<name>A0AAV6MUY7_9ROSI</name>
<comment type="caution">
    <text evidence="2">The sequence shown here is derived from an EMBL/GenBank/DDBJ whole genome shotgun (WGS) entry which is preliminary data.</text>
</comment>
<protein>
    <submittedName>
        <fullName evidence="2">Uncharacterized protein</fullName>
    </submittedName>
</protein>
<dbReference type="AlphaFoldDB" id="A0AAV6MUY7"/>
<sequence length="127" mass="13915">METECCSGGKCKGAQMSVKQIVGCRAIAIMTCLQCLIVLTCYRLYTGFSSAAALFLLLGGKKGQFRNYSEEEWQILLCGSRGRNPKWRASSSKETCSTTSQHLSSLLLNFSANCFSDLLTKHDGHST</sequence>
<organism evidence="2 3">
    <name type="scientific">Cucurbita argyrosperma subsp. sororia</name>
    <dbReference type="NCBI Taxonomy" id="37648"/>
    <lineage>
        <taxon>Eukaryota</taxon>
        <taxon>Viridiplantae</taxon>
        <taxon>Streptophyta</taxon>
        <taxon>Embryophyta</taxon>
        <taxon>Tracheophyta</taxon>
        <taxon>Spermatophyta</taxon>
        <taxon>Magnoliopsida</taxon>
        <taxon>eudicotyledons</taxon>
        <taxon>Gunneridae</taxon>
        <taxon>Pentapetalae</taxon>
        <taxon>rosids</taxon>
        <taxon>fabids</taxon>
        <taxon>Cucurbitales</taxon>
        <taxon>Cucurbitaceae</taxon>
        <taxon>Cucurbiteae</taxon>
        <taxon>Cucurbita</taxon>
    </lineage>
</organism>
<evidence type="ECO:0000256" key="1">
    <source>
        <dbReference type="SAM" id="Phobius"/>
    </source>
</evidence>
<proteinExistence type="predicted"/>
<keyword evidence="1" id="KW-1133">Transmembrane helix</keyword>
<keyword evidence="1" id="KW-0472">Membrane</keyword>
<reference evidence="2 3" key="1">
    <citation type="journal article" date="2021" name="Hortic Res">
        <title>The domestication of Cucurbita argyrosperma as revealed by the genome of its wild relative.</title>
        <authorList>
            <person name="Barrera-Redondo J."/>
            <person name="Sanchez-de la Vega G."/>
            <person name="Aguirre-Liguori J.A."/>
            <person name="Castellanos-Morales G."/>
            <person name="Gutierrez-Guerrero Y.T."/>
            <person name="Aguirre-Dugua X."/>
            <person name="Aguirre-Planter E."/>
            <person name="Tenaillon M.I."/>
            <person name="Lira-Saade R."/>
            <person name="Eguiarte L.E."/>
        </authorList>
    </citation>
    <scope>NUCLEOTIDE SEQUENCE [LARGE SCALE GENOMIC DNA]</scope>
    <source>
        <strain evidence="2">JBR-2021</strain>
    </source>
</reference>
<keyword evidence="3" id="KW-1185">Reference proteome</keyword>
<feature type="non-terminal residue" evidence="2">
    <location>
        <position position="1"/>
    </location>
</feature>